<dbReference type="PANTHER" id="PTHR45716:SF2">
    <property type="entry name" value="BITESIZE, ISOFORM I"/>
    <property type="match status" value="1"/>
</dbReference>
<feature type="region of interest" description="Disordered" evidence="1">
    <location>
        <begin position="475"/>
        <end position="510"/>
    </location>
</feature>
<feature type="compositionally biased region" description="Basic and acidic residues" evidence="1">
    <location>
        <begin position="636"/>
        <end position="652"/>
    </location>
</feature>
<dbReference type="GO" id="GO:0006887">
    <property type="term" value="P:exocytosis"/>
    <property type="evidence" value="ECO:0007669"/>
    <property type="project" value="TreeGrafter"/>
</dbReference>
<feature type="region of interest" description="Disordered" evidence="1">
    <location>
        <begin position="233"/>
        <end position="257"/>
    </location>
</feature>
<feature type="compositionally biased region" description="Polar residues" evidence="1">
    <location>
        <begin position="576"/>
        <end position="593"/>
    </location>
</feature>
<dbReference type="GO" id="GO:0005886">
    <property type="term" value="C:plasma membrane"/>
    <property type="evidence" value="ECO:0007669"/>
    <property type="project" value="TreeGrafter"/>
</dbReference>
<dbReference type="PANTHER" id="PTHR45716">
    <property type="entry name" value="BITESIZE, ISOFORM I"/>
    <property type="match status" value="1"/>
</dbReference>
<feature type="compositionally biased region" description="Low complexity" evidence="1">
    <location>
        <begin position="173"/>
        <end position="191"/>
    </location>
</feature>
<reference evidence="3" key="2">
    <citation type="submission" date="2025-09" db="UniProtKB">
        <authorList>
            <consortium name="Ensembl"/>
        </authorList>
    </citation>
    <scope>IDENTIFICATION</scope>
</reference>
<dbReference type="GO" id="GO:0070382">
    <property type="term" value="C:exocytic vesicle"/>
    <property type="evidence" value="ECO:0007669"/>
    <property type="project" value="TreeGrafter"/>
</dbReference>
<feature type="compositionally biased region" description="Basic and acidic residues" evidence="1">
    <location>
        <begin position="1042"/>
        <end position="1055"/>
    </location>
</feature>
<dbReference type="Ensembl" id="ENSHCOT00000012163.1">
    <property type="protein sequence ID" value="ENSHCOP00000001403.1"/>
    <property type="gene ID" value="ENSHCOG00000002372.1"/>
</dbReference>
<feature type="region of interest" description="Disordered" evidence="1">
    <location>
        <begin position="429"/>
        <end position="450"/>
    </location>
</feature>
<evidence type="ECO:0000259" key="2">
    <source>
        <dbReference type="PROSITE" id="PS50916"/>
    </source>
</evidence>
<dbReference type="InterPro" id="IPR010911">
    <property type="entry name" value="Rab_BD"/>
</dbReference>
<dbReference type="PROSITE" id="PS50916">
    <property type="entry name" value="RABBD"/>
    <property type="match status" value="1"/>
</dbReference>
<evidence type="ECO:0000256" key="1">
    <source>
        <dbReference type="SAM" id="MobiDB-lite"/>
    </source>
</evidence>
<dbReference type="InterPro" id="IPR035892">
    <property type="entry name" value="C2_domain_sf"/>
</dbReference>
<organism evidence="3 4">
    <name type="scientific">Hippocampus comes</name>
    <name type="common">Tiger tail seahorse</name>
    <dbReference type="NCBI Taxonomy" id="109280"/>
    <lineage>
        <taxon>Eukaryota</taxon>
        <taxon>Metazoa</taxon>
        <taxon>Chordata</taxon>
        <taxon>Craniata</taxon>
        <taxon>Vertebrata</taxon>
        <taxon>Euteleostomi</taxon>
        <taxon>Actinopterygii</taxon>
        <taxon>Neopterygii</taxon>
        <taxon>Teleostei</taxon>
        <taxon>Neoteleostei</taxon>
        <taxon>Acanthomorphata</taxon>
        <taxon>Syngnathiaria</taxon>
        <taxon>Syngnathiformes</taxon>
        <taxon>Syngnathoidei</taxon>
        <taxon>Syngnathidae</taxon>
        <taxon>Hippocampus</taxon>
    </lineage>
</organism>
<feature type="compositionally biased region" description="Polar residues" evidence="1">
    <location>
        <begin position="233"/>
        <end position="245"/>
    </location>
</feature>
<feature type="region of interest" description="Disordered" evidence="1">
    <location>
        <begin position="881"/>
        <end position="907"/>
    </location>
</feature>
<dbReference type="Gene3D" id="6.10.250.3000">
    <property type="match status" value="1"/>
</dbReference>
<name>A0A3Q2XBN3_HIPCM</name>
<dbReference type="GO" id="GO:0031267">
    <property type="term" value="F:small GTPase binding"/>
    <property type="evidence" value="ECO:0007669"/>
    <property type="project" value="InterPro"/>
</dbReference>
<feature type="compositionally biased region" description="Basic and acidic residues" evidence="1">
    <location>
        <begin position="805"/>
        <end position="834"/>
    </location>
</feature>
<feature type="compositionally biased region" description="Basic and acidic residues" evidence="1">
    <location>
        <begin position="429"/>
        <end position="442"/>
    </location>
</feature>
<reference evidence="3" key="1">
    <citation type="submission" date="2025-08" db="UniProtKB">
        <authorList>
            <consortium name="Ensembl"/>
        </authorList>
    </citation>
    <scope>IDENTIFICATION</scope>
</reference>
<dbReference type="STRING" id="109280.ENSHCOP00000001403"/>
<feature type="region of interest" description="Disordered" evidence="1">
    <location>
        <begin position="761"/>
        <end position="866"/>
    </location>
</feature>
<dbReference type="GO" id="GO:0042043">
    <property type="term" value="F:neurexin family protein binding"/>
    <property type="evidence" value="ECO:0007669"/>
    <property type="project" value="TreeGrafter"/>
</dbReference>
<feature type="region of interest" description="Disordered" evidence="1">
    <location>
        <begin position="158"/>
        <end position="218"/>
    </location>
</feature>
<protein>
    <submittedName>
        <fullName evidence="3">Synaptotagmin-like protein 2</fullName>
    </submittedName>
</protein>
<feature type="compositionally biased region" description="Polar residues" evidence="1">
    <location>
        <begin position="974"/>
        <end position="1000"/>
    </location>
</feature>
<feature type="compositionally biased region" description="Low complexity" evidence="1">
    <location>
        <begin position="206"/>
        <end position="215"/>
    </location>
</feature>
<keyword evidence="4" id="KW-1185">Reference proteome</keyword>
<feature type="compositionally biased region" description="Polar residues" evidence="1">
    <location>
        <begin position="886"/>
        <end position="907"/>
    </location>
</feature>
<feature type="compositionally biased region" description="Low complexity" evidence="1">
    <location>
        <begin position="854"/>
        <end position="866"/>
    </location>
</feature>
<feature type="region of interest" description="Disordered" evidence="1">
    <location>
        <begin position="574"/>
        <end position="666"/>
    </location>
</feature>
<dbReference type="Gene3D" id="2.60.40.150">
    <property type="entry name" value="C2 domain"/>
    <property type="match status" value="1"/>
</dbReference>
<evidence type="ECO:0000313" key="3">
    <source>
        <dbReference type="Ensembl" id="ENSHCOP00000001403.1"/>
    </source>
</evidence>
<feature type="region of interest" description="Disordered" evidence="1">
    <location>
        <begin position="944"/>
        <end position="1064"/>
    </location>
</feature>
<dbReference type="GO" id="GO:0006886">
    <property type="term" value="P:intracellular protein transport"/>
    <property type="evidence" value="ECO:0007669"/>
    <property type="project" value="InterPro"/>
</dbReference>
<proteinExistence type="predicted"/>
<evidence type="ECO:0000313" key="4">
    <source>
        <dbReference type="Proteomes" id="UP000264820"/>
    </source>
</evidence>
<sequence>MIDLSFLTEEEHGVIMTVLRRDAQLKQAEEQRIRKLESILSQGSSSDSKLKYLTGQWFYEAKSRRHMDKIHGSEIILASMKQRSASEGSYRSERLRAASSPSCDVEAPQKPARCLDMPLELNCAKKDDMTSAVHSPRMTRHNPFNRPSLIVVEPAERLSETEATSPLMRQQHGGSSQTSGTSMTSEGSSAGFRPIPKKRTCISKRTSSVSGSSGTAPDLRLVSVGFLPALRRSLNQGSNGSSTRSMGEVAGSTHSSASIEIPQQLLCDGSQVLSHSSLEGGRKPSLVTADRGDALLDGDTAQMIEDSSTHRERLTVGRMQDSDPVIGSSVISSVKEPEWRRTADPPISYDINFIEPSHQKRSQQKRSFKLTTQISSPTGNDEDSISKVLDWFNRSTDSSDWLNGKVRPEVSRNPVRNRETHVLGSEKISKKDVASIREKESVEMTTGQSEGPANEMLIDAKNVDGENHDTSEMKSFGENTNKYPQTMTSTTPGDNAVTREGNEKTPNIHSGVFNDKVTYVANVVNGSQHVGLKHDQELESFDLGNPDCMTANPQVAERKGSDVELLFVEQLAPKSTLRSSPESQVSLGQPETLHQSKDPPSPESEKIHLSRSHHFPDLKTCGNDGENICTTPGNSSEDHVQSPKTRDADSPHSPKRQKHPRQESTAEKIKQLKFFWEQEASKPSFNGSKPKEMRGAKLNKRFTKSEFDLRAIANNSGSDGEDSNRGDLTGLPRNQRIDKMSPTLGRSRAQFSSLLEFWDDATTDSKPKGLKRQVNISPQPQELHDSEPEPLHVSSVETTHVAANDNKKNLPESGLPKEPKKILKDSSRQERDARPPPTPTKEARSPRKRKDSFSHSSSRGRSLRRASSMFALVDPEEPTLKIHVSPVNSQSRKQSGDRAQSIKQASDGTVTPLARAFVPRDYNHYLGLANEPGTLPHEEEAFEGFGGPMRTSTPTASEERRFNKSTRMSPCHASINNSSTDADPESPITSTSESWSNSRNIFKCKNDDEEENPVRKALRRAEARPKGLAKSMEDLAGSLSPRQERRQKPKTDMRQIGDGPTALPPSRLFLGQAHLKKMSKSVPSFLQREDDSPIYEDIFHPMDSSFDLASVSSFSGSVMTMESGDFGSVDVQGSIQFSINYVQKLREFHIFVAQCRDLAAADPKRGRSDP</sequence>
<dbReference type="AlphaFoldDB" id="A0A3Q2XBN3"/>
<feature type="region of interest" description="Disordered" evidence="1">
    <location>
        <begin position="680"/>
        <end position="746"/>
    </location>
</feature>
<dbReference type="Proteomes" id="UP000264820">
    <property type="component" value="Unplaced"/>
</dbReference>
<accession>A0A3Q2XBN3</accession>
<dbReference type="GeneTree" id="ENSGT00940000166822"/>
<feature type="compositionally biased region" description="Polar residues" evidence="1">
    <location>
        <begin position="477"/>
        <end position="493"/>
    </location>
</feature>
<feature type="domain" description="RabBD" evidence="2">
    <location>
        <begin position="1"/>
        <end position="61"/>
    </location>
</feature>